<dbReference type="RefSeq" id="WP_092468232.1">
    <property type="nucleotide sequence ID" value="NZ_FOOX01000001.1"/>
</dbReference>
<accession>A0A1I2N960</accession>
<reference evidence="2" key="1">
    <citation type="submission" date="2016-10" db="EMBL/GenBank/DDBJ databases">
        <authorList>
            <person name="Varghese N."/>
            <person name="Submissions S."/>
        </authorList>
    </citation>
    <scope>NUCLEOTIDE SEQUENCE [LARGE SCALE GENOMIC DNA]</scope>
    <source>
        <strain evidence="2">DSM 17038</strain>
    </source>
</reference>
<dbReference type="EMBL" id="FOOX01000001">
    <property type="protein sequence ID" value="SFG00272.1"/>
    <property type="molecule type" value="Genomic_DNA"/>
</dbReference>
<organism evidence="1 2">
    <name type="scientific">Desulfotruncus arcticus DSM 17038</name>
    <dbReference type="NCBI Taxonomy" id="1121424"/>
    <lineage>
        <taxon>Bacteria</taxon>
        <taxon>Bacillati</taxon>
        <taxon>Bacillota</taxon>
        <taxon>Clostridia</taxon>
        <taxon>Eubacteriales</taxon>
        <taxon>Desulfallaceae</taxon>
        <taxon>Desulfotruncus</taxon>
    </lineage>
</organism>
<dbReference type="OrthoDB" id="1807299at2"/>
<protein>
    <submittedName>
        <fullName evidence="1">Uncharacterized protein</fullName>
    </submittedName>
</protein>
<keyword evidence="2" id="KW-1185">Reference proteome</keyword>
<dbReference type="Proteomes" id="UP000199337">
    <property type="component" value="Unassembled WGS sequence"/>
</dbReference>
<dbReference type="STRING" id="341036.SAMN05660649_00431"/>
<evidence type="ECO:0000313" key="1">
    <source>
        <dbReference type="EMBL" id="SFG00272.1"/>
    </source>
</evidence>
<gene>
    <name evidence="1" type="ORF">SAMN05660649_00431</name>
</gene>
<name>A0A1I2N960_9FIRM</name>
<evidence type="ECO:0000313" key="2">
    <source>
        <dbReference type="Proteomes" id="UP000199337"/>
    </source>
</evidence>
<sequence length="112" mass="13430">MQVVWDMLSDKKIWSILGDINREIDQDFTRLMLIELFSRLKTLEEENLALRLLLMEEEIVDRDFFNTYRLAVHDFIEQKEKQNAMESDFFAKTGISFPEWVNFKLSGTFNKD</sequence>
<proteinExistence type="predicted"/>
<dbReference type="AlphaFoldDB" id="A0A1I2N960"/>